<name>A0A9P8XX82_9PEZI</name>
<evidence type="ECO:0000313" key="2">
    <source>
        <dbReference type="Proteomes" id="UP000756346"/>
    </source>
</evidence>
<evidence type="ECO:0000313" key="1">
    <source>
        <dbReference type="EMBL" id="KAH7024496.1"/>
    </source>
</evidence>
<proteinExistence type="predicted"/>
<dbReference type="Proteomes" id="UP000756346">
    <property type="component" value="Unassembled WGS sequence"/>
</dbReference>
<accession>A0A9P8XX82</accession>
<comment type="caution">
    <text evidence="1">The sequence shown here is derived from an EMBL/GenBank/DDBJ whole genome shotgun (WGS) entry which is preliminary data.</text>
</comment>
<protein>
    <submittedName>
        <fullName evidence="1">Uncharacterized protein</fullName>
    </submittedName>
</protein>
<dbReference type="AlphaFoldDB" id="A0A9P8XX82"/>
<organism evidence="1 2">
    <name type="scientific">Microdochium trichocladiopsis</name>
    <dbReference type="NCBI Taxonomy" id="1682393"/>
    <lineage>
        <taxon>Eukaryota</taxon>
        <taxon>Fungi</taxon>
        <taxon>Dikarya</taxon>
        <taxon>Ascomycota</taxon>
        <taxon>Pezizomycotina</taxon>
        <taxon>Sordariomycetes</taxon>
        <taxon>Xylariomycetidae</taxon>
        <taxon>Xylariales</taxon>
        <taxon>Microdochiaceae</taxon>
        <taxon>Microdochium</taxon>
    </lineage>
</organism>
<dbReference type="GeneID" id="70186688"/>
<keyword evidence="2" id="KW-1185">Reference proteome</keyword>
<dbReference type="RefSeq" id="XP_046008044.1">
    <property type="nucleotide sequence ID" value="XM_046157142.1"/>
</dbReference>
<dbReference type="EMBL" id="JAGTJQ010000009">
    <property type="protein sequence ID" value="KAH7024496.1"/>
    <property type="molecule type" value="Genomic_DNA"/>
</dbReference>
<gene>
    <name evidence="1" type="ORF">B0I36DRAFT_352727</name>
</gene>
<sequence length="202" mass="21675">MVKACLSEVNFGIARPLGCHNITPSLQSLSPHELLVSTMRPEACGLQPGGSQVPQRSQDALRALYHDVHAHGRTLRLGLHAKPLSEQGLPPNAKRDQSRRAIGLALLEEPYKAKLITIVGRGVISTLLRRAGARFRDLAWGFNLSRPFCIASSYGSGAAAVAVCASHAVSNYCELRTAIKRKTDLVQVEASMSMPIVTASGV</sequence>
<reference evidence="1" key="1">
    <citation type="journal article" date="2021" name="Nat. Commun.">
        <title>Genetic determinants of endophytism in the Arabidopsis root mycobiome.</title>
        <authorList>
            <person name="Mesny F."/>
            <person name="Miyauchi S."/>
            <person name="Thiergart T."/>
            <person name="Pickel B."/>
            <person name="Atanasova L."/>
            <person name="Karlsson M."/>
            <person name="Huettel B."/>
            <person name="Barry K.W."/>
            <person name="Haridas S."/>
            <person name="Chen C."/>
            <person name="Bauer D."/>
            <person name="Andreopoulos W."/>
            <person name="Pangilinan J."/>
            <person name="LaButti K."/>
            <person name="Riley R."/>
            <person name="Lipzen A."/>
            <person name="Clum A."/>
            <person name="Drula E."/>
            <person name="Henrissat B."/>
            <person name="Kohler A."/>
            <person name="Grigoriev I.V."/>
            <person name="Martin F.M."/>
            <person name="Hacquard S."/>
        </authorList>
    </citation>
    <scope>NUCLEOTIDE SEQUENCE</scope>
    <source>
        <strain evidence="1">MPI-CAGE-CH-0230</strain>
    </source>
</reference>